<evidence type="ECO:0000313" key="3">
    <source>
        <dbReference type="EMBL" id="CAF5228530.1"/>
    </source>
</evidence>
<feature type="compositionally biased region" description="Polar residues" evidence="1">
    <location>
        <begin position="49"/>
        <end position="66"/>
    </location>
</feature>
<dbReference type="Proteomes" id="UP000681967">
    <property type="component" value="Unassembled WGS sequence"/>
</dbReference>
<feature type="compositionally biased region" description="Low complexity" evidence="1">
    <location>
        <begin position="27"/>
        <end position="48"/>
    </location>
</feature>
<reference evidence="3" key="1">
    <citation type="submission" date="2021-02" db="EMBL/GenBank/DDBJ databases">
        <authorList>
            <person name="Nowell W R."/>
        </authorList>
    </citation>
    <scope>NUCLEOTIDE SEQUENCE</scope>
</reference>
<evidence type="ECO:0000256" key="1">
    <source>
        <dbReference type="SAM" id="MobiDB-lite"/>
    </source>
</evidence>
<dbReference type="EMBL" id="CAJOBJ010384308">
    <property type="protein sequence ID" value="CAF5228530.1"/>
    <property type="molecule type" value="Genomic_DNA"/>
</dbReference>
<dbReference type="AlphaFoldDB" id="A0A8S3KEW9"/>
<comment type="caution">
    <text evidence="3">The sequence shown here is derived from an EMBL/GenBank/DDBJ whole genome shotgun (WGS) entry which is preliminary data.</text>
</comment>
<feature type="non-terminal residue" evidence="3">
    <location>
        <position position="119"/>
    </location>
</feature>
<accession>A0A8S3KEW9</accession>
<dbReference type="Proteomes" id="UP000681720">
    <property type="component" value="Unassembled WGS sequence"/>
</dbReference>
<feature type="non-terminal residue" evidence="3">
    <location>
        <position position="1"/>
    </location>
</feature>
<organism evidence="3 4">
    <name type="scientific">Rotaria magnacalcarata</name>
    <dbReference type="NCBI Taxonomy" id="392030"/>
    <lineage>
        <taxon>Eukaryota</taxon>
        <taxon>Metazoa</taxon>
        <taxon>Spiralia</taxon>
        <taxon>Gnathifera</taxon>
        <taxon>Rotifera</taxon>
        <taxon>Eurotatoria</taxon>
        <taxon>Bdelloidea</taxon>
        <taxon>Philodinida</taxon>
        <taxon>Philodinidae</taxon>
        <taxon>Rotaria</taxon>
    </lineage>
</organism>
<gene>
    <name evidence="2" type="ORF">BYL167_LOCUS76458</name>
    <name evidence="3" type="ORF">GIL414_LOCUS88197</name>
</gene>
<name>A0A8S3KEW9_9BILA</name>
<evidence type="ECO:0000313" key="2">
    <source>
        <dbReference type="EMBL" id="CAF5167927.1"/>
    </source>
</evidence>
<feature type="region of interest" description="Disordered" evidence="1">
    <location>
        <begin position="1"/>
        <end position="119"/>
    </location>
</feature>
<proteinExistence type="predicted"/>
<sequence length="119" mass="12399">LESIPEGELKQKPQTTNNQNRALSKVASSPPTSSSATAAASSLTTRSTGVNKRISNGEISSTTAVANSKARPSRANVVPAPVTPQKRTIPQSRSSSAKSKAKKKRKSIASQKSKTKSPA</sequence>
<dbReference type="EMBL" id="CAJOBH010275837">
    <property type="protein sequence ID" value="CAF5167927.1"/>
    <property type="molecule type" value="Genomic_DNA"/>
</dbReference>
<evidence type="ECO:0000313" key="4">
    <source>
        <dbReference type="Proteomes" id="UP000681720"/>
    </source>
</evidence>
<protein>
    <submittedName>
        <fullName evidence="3">Uncharacterized protein</fullName>
    </submittedName>
</protein>
<feature type="compositionally biased region" description="Polar residues" evidence="1">
    <location>
        <begin position="12"/>
        <end position="22"/>
    </location>
</feature>